<evidence type="ECO:0000256" key="1">
    <source>
        <dbReference type="SAM" id="MobiDB-lite"/>
    </source>
</evidence>
<name>A0ABN2T4A2_9MICO</name>
<comment type="caution">
    <text evidence="2">The sequence shown here is derived from an EMBL/GenBank/DDBJ whole genome shotgun (WGS) entry which is preliminary data.</text>
</comment>
<feature type="region of interest" description="Disordered" evidence="1">
    <location>
        <begin position="1"/>
        <end position="41"/>
    </location>
</feature>
<protein>
    <submittedName>
        <fullName evidence="2">Uncharacterized protein</fullName>
    </submittedName>
</protein>
<feature type="compositionally biased region" description="Basic and acidic residues" evidence="1">
    <location>
        <begin position="24"/>
        <end position="38"/>
    </location>
</feature>
<gene>
    <name evidence="2" type="ORF">GCM10009755_00800</name>
</gene>
<keyword evidence="3" id="KW-1185">Reference proteome</keyword>
<sequence length="72" mass="7382">MGGPRFGEAGDLPNLAGASGPGPRFRETVGETPPHRTETPSVSCSVSFCDIKRVPMSGPVCSGCVQAPILDP</sequence>
<dbReference type="Proteomes" id="UP001500755">
    <property type="component" value="Unassembled WGS sequence"/>
</dbReference>
<evidence type="ECO:0000313" key="3">
    <source>
        <dbReference type="Proteomes" id="UP001500755"/>
    </source>
</evidence>
<reference evidence="2 3" key="1">
    <citation type="journal article" date="2019" name="Int. J. Syst. Evol. Microbiol.">
        <title>The Global Catalogue of Microorganisms (GCM) 10K type strain sequencing project: providing services to taxonomists for standard genome sequencing and annotation.</title>
        <authorList>
            <consortium name="The Broad Institute Genomics Platform"/>
            <consortium name="The Broad Institute Genome Sequencing Center for Infectious Disease"/>
            <person name="Wu L."/>
            <person name="Ma J."/>
        </authorList>
    </citation>
    <scope>NUCLEOTIDE SEQUENCE [LARGE SCALE GENOMIC DNA]</scope>
    <source>
        <strain evidence="2 3">JCM 14546</strain>
    </source>
</reference>
<dbReference type="EMBL" id="BAAANO010000002">
    <property type="protein sequence ID" value="GAA1997567.1"/>
    <property type="molecule type" value="Genomic_DNA"/>
</dbReference>
<organism evidence="2 3">
    <name type="scientific">Brevibacterium samyangense</name>
    <dbReference type="NCBI Taxonomy" id="366888"/>
    <lineage>
        <taxon>Bacteria</taxon>
        <taxon>Bacillati</taxon>
        <taxon>Actinomycetota</taxon>
        <taxon>Actinomycetes</taxon>
        <taxon>Micrococcales</taxon>
        <taxon>Brevibacteriaceae</taxon>
        <taxon>Brevibacterium</taxon>
    </lineage>
</organism>
<evidence type="ECO:0000313" key="2">
    <source>
        <dbReference type="EMBL" id="GAA1997567.1"/>
    </source>
</evidence>
<accession>A0ABN2T4A2</accession>
<proteinExistence type="predicted"/>